<comment type="caution">
    <text evidence="11">The sequence shown here is derived from an EMBL/GenBank/DDBJ whole genome shotgun (WGS) entry which is preliminary data.</text>
</comment>
<dbReference type="CDD" id="cd00130">
    <property type="entry name" value="PAS"/>
    <property type="match status" value="1"/>
</dbReference>
<dbReference type="InterPro" id="IPR000014">
    <property type="entry name" value="PAS"/>
</dbReference>
<keyword evidence="7" id="KW-0067">ATP-binding</keyword>
<feature type="transmembrane region" description="Helical" evidence="9">
    <location>
        <begin position="95"/>
        <end position="116"/>
    </location>
</feature>
<comment type="catalytic activity">
    <reaction evidence="1">
        <text>ATP + protein L-histidine = ADP + protein N-phospho-L-histidine.</text>
        <dbReference type="EC" id="2.7.13.3"/>
    </reaction>
</comment>
<proteinExistence type="predicted"/>
<keyword evidence="12" id="KW-1185">Reference proteome</keyword>
<evidence type="ECO:0000256" key="7">
    <source>
        <dbReference type="ARBA" id="ARBA00022840"/>
    </source>
</evidence>
<dbReference type="Proteomes" id="UP000609346">
    <property type="component" value="Unassembled WGS sequence"/>
</dbReference>
<keyword evidence="9" id="KW-1133">Transmembrane helix</keyword>
<dbReference type="InterPro" id="IPR013767">
    <property type="entry name" value="PAS_fold"/>
</dbReference>
<accession>A0ABR8N008</accession>
<dbReference type="SUPFAM" id="SSF55785">
    <property type="entry name" value="PYP-like sensor domain (PAS domain)"/>
    <property type="match status" value="1"/>
</dbReference>
<evidence type="ECO:0000313" key="11">
    <source>
        <dbReference type="EMBL" id="MBD3920535.1"/>
    </source>
</evidence>
<dbReference type="InterPro" id="IPR003661">
    <property type="entry name" value="HisK_dim/P_dom"/>
</dbReference>
<dbReference type="Gene3D" id="1.10.287.130">
    <property type="match status" value="1"/>
</dbReference>
<keyword evidence="6" id="KW-0418">Kinase</keyword>
<gene>
    <name evidence="11" type="ORF">H8B09_17360</name>
</gene>
<keyword evidence="8" id="KW-0902">Two-component regulatory system</keyword>
<feature type="transmembrane region" description="Helical" evidence="9">
    <location>
        <begin position="65"/>
        <end position="83"/>
    </location>
</feature>
<evidence type="ECO:0000256" key="8">
    <source>
        <dbReference type="ARBA" id="ARBA00023012"/>
    </source>
</evidence>
<keyword evidence="3" id="KW-0597">Phosphoprotein</keyword>
<dbReference type="Gene3D" id="3.30.450.20">
    <property type="entry name" value="PAS domain"/>
    <property type="match status" value="1"/>
</dbReference>
<evidence type="ECO:0000256" key="6">
    <source>
        <dbReference type="ARBA" id="ARBA00022777"/>
    </source>
</evidence>
<keyword evidence="4" id="KW-0808">Transferase</keyword>
<dbReference type="PANTHER" id="PTHR43065:SF34">
    <property type="entry name" value="SPORULATION KINASE A"/>
    <property type="match status" value="1"/>
</dbReference>
<feature type="transmembrane region" description="Helical" evidence="9">
    <location>
        <begin position="31"/>
        <end position="53"/>
    </location>
</feature>
<dbReference type="NCBIfam" id="TIGR00229">
    <property type="entry name" value="sensory_box"/>
    <property type="match status" value="1"/>
</dbReference>
<evidence type="ECO:0000256" key="2">
    <source>
        <dbReference type="ARBA" id="ARBA00012438"/>
    </source>
</evidence>
<protein>
    <recommendedName>
        <fullName evidence="2">histidine kinase</fullName>
        <ecNumber evidence="2">2.7.13.3</ecNumber>
    </recommendedName>
</protein>
<evidence type="ECO:0000313" key="12">
    <source>
        <dbReference type="Proteomes" id="UP000609346"/>
    </source>
</evidence>
<keyword evidence="9" id="KW-0472">Membrane</keyword>
<keyword evidence="9" id="KW-0812">Transmembrane</keyword>
<keyword evidence="5" id="KW-0547">Nucleotide-binding</keyword>
<evidence type="ECO:0000256" key="3">
    <source>
        <dbReference type="ARBA" id="ARBA00022553"/>
    </source>
</evidence>
<organism evidence="11 12">
    <name type="scientific">Paenibacillus terricola</name>
    <dbReference type="NCBI Taxonomy" id="2763503"/>
    <lineage>
        <taxon>Bacteria</taxon>
        <taxon>Bacillati</taxon>
        <taxon>Bacillota</taxon>
        <taxon>Bacilli</taxon>
        <taxon>Bacillales</taxon>
        <taxon>Paenibacillaceae</taxon>
        <taxon>Paenibacillus</taxon>
    </lineage>
</organism>
<dbReference type="InterPro" id="IPR035965">
    <property type="entry name" value="PAS-like_dom_sf"/>
</dbReference>
<evidence type="ECO:0000259" key="10">
    <source>
        <dbReference type="PROSITE" id="PS50112"/>
    </source>
</evidence>
<dbReference type="EMBL" id="JACXZA010000004">
    <property type="protein sequence ID" value="MBD3920535.1"/>
    <property type="molecule type" value="Genomic_DNA"/>
</dbReference>
<dbReference type="CDD" id="cd00082">
    <property type="entry name" value="HisKA"/>
    <property type="match status" value="1"/>
</dbReference>
<evidence type="ECO:0000256" key="1">
    <source>
        <dbReference type="ARBA" id="ARBA00000085"/>
    </source>
</evidence>
<dbReference type="PROSITE" id="PS50112">
    <property type="entry name" value="PAS"/>
    <property type="match status" value="1"/>
</dbReference>
<feature type="transmembrane region" description="Helical" evidence="9">
    <location>
        <begin position="266"/>
        <end position="285"/>
    </location>
</feature>
<evidence type="ECO:0000256" key="9">
    <source>
        <dbReference type="SAM" id="Phobius"/>
    </source>
</evidence>
<feature type="transmembrane region" description="Helical" evidence="9">
    <location>
        <begin position="128"/>
        <end position="147"/>
    </location>
</feature>
<sequence>MINNKKYYVHLGFMLLAACAVWLAVWRKETFTGTIVSNGIQLAASFYTMMMMFRAYRLSNKQSKLWLFFGLGMLDHTIAQLGWTSQVLLTGSEPLYLGFPGYLWLLYYGFIIIGIYYQYRDRLRSAKIARGFIIEILLLVAVASTLYWKLQLERLFIQDNHIPNEVIGYMLANSSANAVVIFLLLYLSLTGRSGYTSLANRLLLLGFILRLAGNTMFIYFLPGINSWINDVCWLLGTLMTGFAALPELDRRVHADAATAPEGSFTLFLRRYGLILIVNAALIVMICYNGKLTILSVGAILTIVLLVVRLTVGIYELESTGAALIQTDINYRNFVESSLFGVFIEQEGRLVYVNQQLESTFGVKSGQMLGKPLADYIAVMDRTRLKEQFLSIADVKHSTRLSVKAIGAHQSELFLELQASGAFYEGQPAISGTLLDVTESKLSEQRMIRSEKLSVVGQLAAGVAHEIRNPLTALKGFTQLLHKSAGGNQRYYEMMLTELERINYIVGEFNGALAARPVEPACSLQHGAYAGRHRADNGVAGDSDQRYDSNQCAAQCAGRAL</sequence>
<feature type="transmembrane region" description="Helical" evidence="9">
    <location>
        <begin position="201"/>
        <end position="221"/>
    </location>
</feature>
<evidence type="ECO:0000256" key="4">
    <source>
        <dbReference type="ARBA" id="ARBA00022679"/>
    </source>
</evidence>
<dbReference type="SMART" id="SM00388">
    <property type="entry name" value="HisKA"/>
    <property type="match status" value="1"/>
</dbReference>
<dbReference type="Pfam" id="PF00989">
    <property type="entry name" value="PAS"/>
    <property type="match status" value="1"/>
</dbReference>
<feature type="transmembrane region" description="Helical" evidence="9">
    <location>
        <begin position="291"/>
        <end position="311"/>
    </location>
</feature>
<evidence type="ECO:0000256" key="5">
    <source>
        <dbReference type="ARBA" id="ARBA00022741"/>
    </source>
</evidence>
<dbReference type="EC" id="2.7.13.3" evidence="2"/>
<reference evidence="11 12" key="1">
    <citation type="submission" date="2020-09" db="EMBL/GenBank/DDBJ databases">
        <title>Paenibacillus sp. strain PR3 16S rRNA gene Genome sequencing and assembly.</title>
        <authorList>
            <person name="Kim J."/>
        </authorList>
    </citation>
    <scope>NUCLEOTIDE SEQUENCE [LARGE SCALE GENOMIC DNA]</scope>
    <source>
        <strain evidence="11 12">PR3</strain>
    </source>
</reference>
<dbReference type="PROSITE" id="PS51257">
    <property type="entry name" value="PROKAR_LIPOPROTEIN"/>
    <property type="match status" value="1"/>
</dbReference>
<dbReference type="InterPro" id="IPR036097">
    <property type="entry name" value="HisK_dim/P_sf"/>
</dbReference>
<feature type="domain" description="PAS" evidence="10">
    <location>
        <begin position="343"/>
        <end position="395"/>
    </location>
</feature>
<dbReference type="SUPFAM" id="SSF47384">
    <property type="entry name" value="Homodimeric domain of signal transducing histidine kinase"/>
    <property type="match status" value="1"/>
</dbReference>
<dbReference type="Pfam" id="PF00512">
    <property type="entry name" value="HisKA"/>
    <property type="match status" value="1"/>
</dbReference>
<dbReference type="PANTHER" id="PTHR43065">
    <property type="entry name" value="SENSOR HISTIDINE KINASE"/>
    <property type="match status" value="1"/>
</dbReference>
<feature type="transmembrane region" description="Helical" evidence="9">
    <location>
        <begin position="167"/>
        <end position="189"/>
    </location>
</feature>
<name>A0ABR8N008_9BACL</name>
<dbReference type="RefSeq" id="WP_191204828.1">
    <property type="nucleotide sequence ID" value="NZ_JACXZA010000004.1"/>
</dbReference>
<feature type="transmembrane region" description="Helical" evidence="9">
    <location>
        <begin position="7"/>
        <end position="25"/>
    </location>
</feature>